<proteinExistence type="predicted"/>
<evidence type="ECO:0008006" key="3">
    <source>
        <dbReference type="Google" id="ProtNLM"/>
    </source>
</evidence>
<keyword evidence="2" id="KW-1185">Reference proteome</keyword>
<name>A0ABW5WQG4_9FLAO</name>
<sequence length="572" mass="65527">MNKTITLLLTLSFNALFSQISIQEYNLLKTQIPQETVHLQVNTNVVLAGEFLNYKSYHIIPKNHTLSNISTINYVTLLASDNTVIFNHKLLVKNSVSYGDFFIPPTIKTGHYKLISYTNWTRNNVENPFSEVDIFIINPYSTESANHESNISEDIVEVLNTEALSRDLISDENLKISSNKINYRSREKVEITITNTYTNLKNASISVRKTDSVKVINKKVEHPKTTNYAPTTYYLPELRGELVSGKITSNNGASLKNKSISLSIAGTQHFIFKNVTTNDAGQFHFTINENYSHPSAFVQVQELNAEDYAIEIYESTFHPKQLKFNQLLLNENIKDWVKNQSINNQVENAYYNVKTDSIIARNYKTSFYDPLATTYKLNDFTRFKTMKETFIEVIHGAAIINETFEVRDFNNTYVKATASKHPLVLIDGVLITNHSDAINYNPYDVDTISLVEGQYTYGSKIYNGIISFKTIKNEFNLNYISNKGDFIIETQLQKPEEEKIYYSPNYDLNDSALKRIPDFRNQLLWLPNIELDTNKNNFSFFTSDNSGTYEIIIEGFTKSGKHIKANTFITVN</sequence>
<comment type="caution">
    <text evidence="1">The sequence shown here is derived from an EMBL/GenBank/DDBJ whole genome shotgun (WGS) entry which is preliminary data.</text>
</comment>
<evidence type="ECO:0000313" key="1">
    <source>
        <dbReference type="EMBL" id="MFD2823671.1"/>
    </source>
</evidence>
<organism evidence="1 2">
    <name type="scientific">Lacinutrix iliipiscaria</name>
    <dbReference type="NCBI Taxonomy" id="1230532"/>
    <lineage>
        <taxon>Bacteria</taxon>
        <taxon>Pseudomonadati</taxon>
        <taxon>Bacteroidota</taxon>
        <taxon>Flavobacteriia</taxon>
        <taxon>Flavobacteriales</taxon>
        <taxon>Flavobacteriaceae</taxon>
        <taxon>Lacinutrix</taxon>
    </lineage>
</organism>
<protein>
    <recommendedName>
        <fullName evidence="3">TonB-dependent Receptor Plug Domain</fullName>
    </recommendedName>
</protein>
<evidence type="ECO:0000313" key="2">
    <source>
        <dbReference type="Proteomes" id="UP001597533"/>
    </source>
</evidence>
<accession>A0ABW5WQG4</accession>
<gene>
    <name evidence="1" type="ORF">ACFS5M_08325</name>
</gene>
<dbReference type="Proteomes" id="UP001597533">
    <property type="component" value="Unassembled WGS sequence"/>
</dbReference>
<dbReference type="RefSeq" id="WP_183487799.1">
    <property type="nucleotide sequence ID" value="NZ_JBHUOV010000002.1"/>
</dbReference>
<reference evidence="2" key="1">
    <citation type="journal article" date="2019" name="Int. J. Syst. Evol. Microbiol.">
        <title>The Global Catalogue of Microorganisms (GCM) 10K type strain sequencing project: providing services to taxonomists for standard genome sequencing and annotation.</title>
        <authorList>
            <consortium name="The Broad Institute Genomics Platform"/>
            <consortium name="The Broad Institute Genome Sequencing Center for Infectious Disease"/>
            <person name="Wu L."/>
            <person name="Ma J."/>
        </authorList>
    </citation>
    <scope>NUCLEOTIDE SEQUENCE [LARGE SCALE GENOMIC DNA]</scope>
    <source>
        <strain evidence="2">KCTC 32141</strain>
    </source>
</reference>
<dbReference type="EMBL" id="JBHUOV010000002">
    <property type="protein sequence ID" value="MFD2823671.1"/>
    <property type="molecule type" value="Genomic_DNA"/>
</dbReference>